<reference evidence="2" key="1">
    <citation type="journal article" date="2021" name="PeerJ">
        <title>Extensive microbial diversity within the chicken gut microbiome revealed by metagenomics and culture.</title>
        <authorList>
            <person name="Gilroy R."/>
            <person name="Ravi A."/>
            <person name="Getino M."/>
            <person name="Pursley I."/>
            <person name="Horton D.L."/>
            <person name="Alikhan N.F."/>
            <person name="Baker D."/>
            <person name="Gharbi K."/>
            <person name="Hall N."/>
            <person name="Watson M."/>
            <person name="Adriaenssens E.M."/>
            <person name="Foster-Nyarko E."/>
            <person name="Jarju S."/>
            <person name="Secka A."/>
            <person name="Antonio M."/>
            <person name="Oren A."/>
            <person name="Chaudhuri R.R."/>
            <person name="La Ragione R."/>
            <person name="Hildebrand F."/>
            <person name="Pallen M.J."/>
        </authorList>
    </citation>
    <scope>NUCLEOTIDE SEQUENCE</scope>
    <source>
        <strain evidence="2">CHK189-11263</strain>
    </source>
</reference>
<organism evidence="2 3">
    <name type="scientific">Candidatus Flavonifractor intestinipullorum</name>
    <dbReference type="NCBI Taxonomy" id="2838587"/>
    <lineage>
        <taxon>Bacteria</taxon>
        <taxon>Bacillati</taxon>
        <taxon>Bacillota</taxon>
        <taxon>Clostridia</taxon>
        <taxon>Eubacteriales</taxon>
        <taxon>Oscillospiraceae</taxon>
        <taxon>Flavonifractor</taxon>
    </lineage>
</organism>
<protein>
    <submittedName>
        <fullName evidence="2">Insulinase family protein</fullName>
    </submittedName>
</protein>
<dbReference type="GO" id="GO:0046872">
    <property type="term" value="F:metal ion binding"/>
    <property type="evidence" value="ECO:0007669"/>
    <property type="project" value="InterPro"/>
</dbReference>
<dbReference type="InterPro" id="IPR007863">
    <property type="entry name" value="Peptidase_M16_C"/>
</dbReference>
<dbReference type="AlphaFoldDB" id="A0A9D2MDJ6"/>
<name>A0A9D2MDJ6_9FIRM</name>
<comment type="caution">
    <text evidence="2">The sequence shown here is derived from an EMBL/GenBank/DDBJ whole genome shotgun (WGS) entry which is preliminary data.</text>
</comment>
<dbReference type="Gene3D" id="3.30.830.10">
    <property type="entry name" value="Metalloenzyme, LuxS/M16 peptidase-like"/>
    <property type="match status" value="2"/>
</dbReference>
<reference evidence="2" key="2">
    <citation type="submission" date="2021-04" db="EMBL/GenBank/DDBJ databases">
        <authorList>
            <person name="Gilroy R."/>
        </authorList>
    </citation>
    <scope>NUCLEOTIDE SEQUENCE</scope>
    <source>
        <strain evidence="2">CHK189-11263</strain>
    </source>
</reference>
<dbReference type="EMBL" id="DWYC01000080">
    <property type="protein sequence ID" value="HJB57648.1"/>
    <property type="molecule type" value="Genomic_DNA"/>
</dbReference>
<evidence type="ECO:0000313" key="2">
    <source>
        <dbReference type="EMBL" id="HJB57648.1"/>
    </source>
</evidence>
<sequence length="426" mass="45926">MADMTRIGLFPGVSLTAVHTKKFKSSVLGVQFLSPLSAETASANALVPSVLRRGTARHLDMEALSAALDELYGGSIEPVVRTRGETQCVGFLGSFLDDAYTLDGSPVLEQAAALLGELLLEPYTEHGVFCPDYTAGERANLIDRIRAQINEKRSYAVKRLKEEMCAGEPFGVDRLGDEAHAAALTPELLWARYQDLLRRAPIEVYYCGSAAPERAAGALRAALAKLPQGGARTFPGRPAPHAAPDVPREVVEAMDVTQGKLTMGLRTGIQAWDDAYPALLLLNAVFGGTTTSKLFLNVREKLSLCYYASSGLMHYKDVMVVSSGVDFDKVEAARAEILAQLSACKAGQFEDWELEGARRSVVSALRSSADAQSRLEEFWLGQAVAGLSESPEDLAARVEAVTRAQVVEAAQKLALDTVYFLKGKEA</sequence>
<feature type="domain" description="Peptidase M16 C-terminal" evidence="1">
    <location>
        <begin position="184"/>
        <end position="360"/>
    </location>
</feature>
<dbReference type="Pfam" id="PF05193">
    <property type="entry name" value="Peptidase_M16_C"/>
    <property type="match status" value="1"/>
</dbReference>
<evidence type="ECO:0000313" key="3">
    <source>
        <dbReference type="Proteomes" id="UP000824208"/>
    </source>
</evidence>
<gene>
    <name evidence="2" type="ORF">H9714_08870</name>
</gene>
<dbReference type="InterPro" id="IPR011249">
    <property type="entry name" value="Metalloenz_LuxS/M16"/>
</dbReference>
<dbReference type="NCBIfam" id="NF047422">
    <property type="entry name" value="YfmF_fam"/>
    <property type="match status" value="1"/>
</dbReference>
<evidence type="ECO:0000259" key="1">
    <source>
        <dbReference type="Pfam" id="PF05193"/>
    </source>
</evidence>
<accession>A0A9D2MDJ6</accession>
<proteinExistence type="predicted"/>
<dbReference type="Proteomes" id="UP000824208">
    <property type="component" value="Unassembled WGS sequence"/>
</dbReference>
<dbReference type="SUPFAM" id="SSF63411">
    <property type="entry name" value="LuxS/MPP-like metallohydrolase"/>
    <property type="match status" value="2"/>
</dbReference>